<dbReference type="Gene3D" id="3.30.200.20">
    <property type="entry name" value="Phosphorylase Kinase, domain 1"/>
    <property type="match status" value="1"/>
</dbReference>
<protein>
    <submittedName>
        <fullName evidence="6">CMGC family protein kinase</fullName>
    </submittedName>
</protein>
<dbReference type="Proteomes" id="UP000179807">
    <property type="component" value="Unassembled WGS sequence"/>
</dbReference>
<organism evidence="6 7">
    <name type="scientific">Tritrichomonas foetus</name>
    <dbReference type="NCBI Taxonomy" id="1144522"/>
    <lineage>
        <taxon>Eukaryota</taxon>
        <taxon>Metamonada</taxon>
        <taxon>Parabasalia</taxon>
        <taxon>Tritrichomonadida</taxon>
        <taxon>Tritrichomonadidae</taxon>
        <taxon>Tritrichomonas</taxon>
    </lineage>
</organism>
<keyword evidence="1 3" id="KW-0547">Nucleotide-binding</keyword>
<dbReference type="InterPro" id="IPR011009">
    <property type="entry name" value="Kinase-like_dom_sf"/>
</dbReference>
<dbReference type="FunFam" id="1.10.510.10:FF:000645">
    <property type="entry name" value="Probable serine/threonine-protein kinase DDB_G0268078"/>
    <property type="match status" value="1"/>
</dbReference>
<evidence type="ECO:0000256" key="4">
    <source>
        <dbReference type="SAM" id="MobiDB-lite"/>
    </source>
</evidence>
<evidence type="ECO:0000313" key="6">
    <source>
        <dbReference type="EMBL" id="OHS98564.1"/>
    </source>
</evidence>
<dbReference type="GeneID" id="94829238"/>
<keyword evidence="6" id="KW-0808">Transferase</keyword>
<dbReference type="SMART" id="SM00220">
    <property type="entry name" value="S_TKc"/>
    <property type="match status" value="1"/>
</dbReference>
<dbReference type="AlphaFoldDB" id="A0A1J4JMU2"/>
<dbReference type="PANTHER" id="PTHR24055">
    <property type="entry name" value="MITOGEN-ACTIVATED PROTEIN KINASE"/>
    <property type="match status" value="1"/>
</dbReference>
<feature type="domain" description="Protein kinase" evidence="5">
    <location>
        <begin position="4"/>
        <end position="284"/>
    </location>
</feature>
<dbReference type="GO" id="GO:0004672">
    <property type="term" value="F:protein kinase activity"/>
    <property type="evidence" value="ECO:0007669"/>
    <property type="project" value="InterPro"/>
</dbReference>
<accession>A0A1J4JMU2</accession>
<sequence length="398" mass="44944">MRRFEEICTIGDGAFGVVTKCRDKETGDIVAIKKMKQRIATFEECLQLKEVKSLRKIKHENVMRLLQVFRENDHLYLVSEFYEDGSLLKTIQNHNGPFSEDEIRNIISQLLEGLCFVHRQGFFHRDIKPENILWSGNVLKIADFGLAREIRSRPPYTEYVSTRWYRAPEICLHHEFYNSPVDIWAVGCIMAELFTLKPLFQGNSETDQLFKICAITGSPGAGNWPDGMRLATRLGIRLPQSAPTPLPCIIQNASPEAMDLLKDLLNLDPMKRPSAAQALQHPFFKNMKSKKSADDSNIEQSDSQLNTPAEKTSETGQQSLIAPPTSSPGIKDSNIQNNNPLRLSNSSASFNTKNLFSSPTPNRHGPHPGIPTGNNHQRNFSLHDKTTNEIDDIFDDLL</sequence>
<dbReference type="SUPFAM" id="SSF56112">
    <property type="entry name" value="Protein kinase-like (PK-like)"/>
    <property type="match status" value="1"/>
</dbReference>
<proteinExistence type="predicted"/>
<dbReference type="InterPro" id="IPR050117">
    <property type="entry name" value="MAPK"/>
</dbReference>
<dbReference type="EMBL" id="MLAK01001049">
    <property type="protein sequence ID" value="OHS98564.1"/>
    <property type="molecule type" value="Genomic_DNA"/>
</dbReference>
<dbReference type="RefSeq" id="XP_068351701.1">
    <property type="nucleotide sequence ID" value="XM_068494534.1"/>
</dbReference>
<feature type="region of interest" description="Disordered" evidence="4">
    <location>
        <begin position="277"/>
        <end position="384"/>
    </location>
</feature>
<name>A0A1J4JMU2_9EUKA</name>
<keyword evidence="7" id="KW-1185">Reference proteome</keyword>
<dbReference type="PROSITE" id="PS00107">
    <property type="entry name" value="PROTEIN_KINASE_ATP"/>
    <property type="match status" value="1"/>
</dbReference>
<evidence type="ECO:0000259" key="5">
    <source>
        <dbReference type="PROSITE" id="PS50011"/>
    </source>
</evidence>
<dbReference type="GO" id="GO:0005524">
    <property type="term" value="F:ATP binding"/>
    <property type="evidence" value="ECO:0007669"/>
    <property type="project" value="UniProtKB-UniRule"/>
</dbReference>
<evidence type="ECO:0000256" key="2">
    <source>
        <dbReference type="ARBA" id="ARBA00022840"/>
    </source>
</evidence>
<keyword evidence="6" id="KW-0418">Kinase</keyword>
<dbReference type="FunFam" id="3.30.200.20:FF:000545">
    <property type="entry name" value="CMGC family protein kinase"/>
    <property type="match status" value="1"/>
</dbReference>
<comment type="caution">
    <text evidence="6">The sequence shown here is derived from an EMBL/GenBank/DDBJ whole genome shotgun (WGS) entry which is preliminary data.</text>
</comment>
<dbReference type="OrthoDB" id="2158884at2759"/>
<dbReference type="VEuPathDB" id="TrichDB:TRFO_08856"/>
<gene>
    <name evidence="6" type="ORF">TRFO_08856</name>
</gene>
<dbReference type="Gene3D" id="1.10.510.10">
    <property type="entry name" value="Transferase(Phosphotransferase) domain 1"/>
    <property type="match status" value="1"/>
</dbReference>
<feature type="compositionally biased region" description="Polar residues" evidence="4">
    <location>
        <begin position="333"/>
        <end position="361"/>
    </location>
</feature>
<evidence type="ECO:0000256" key="1">
    <source>
        <dbReference type="ARBA" id="ARBA00022741"/>
    </source>
</evidence>
<dbReference type="InterPro" id="IPR017441">
    <property type="entry name" value="Protein_kinase_ATP_BS"/>
</dbReference>
<reference evidence="6" key="1">
    <citation type="submission" date="2016-10" db="EMBL/GenBank/DDBJ databases">
        <authorList>
            <person name="Benchimol M."/>
            <person name="Almeida L.G."/>
            <person name="Vasconcelos A.T."/>
            <person name="Perreira-Neves A."/>
            <person name="Rosa I.A."/>
            <person name="Tasca T."/>
            <person name="Bogo M.R."/>
            <person name="de Souza W."/>
        </authorList>
    </citation>
    <scope>NUCLEOTIDE SEQUENCE [LARGE SCALE GENOMIC DNA]</scope>
    <source>
        <strain evidence="6">K</strain>
    </source>
</reference>
<feature type="compositionally biased region" description="Polar residues" evidence="4">
    <location>
        <begin position="298"/>
        <end position="320"/>
    </location>
</feature>
<evidence type="ECO:0000256" key="3">
    <source>
        <dbReference type="PROSITE-ProRule" id="PRU10141"/>
    </source>
</evidence>
<dbReference type="InterPro" id="IPR000719">
    <property type="entry name" value="Prot_kinase_dom"/>
</dbReference>
<dbReference type="Pfam" id="PF00069">
    <property type="entry name" value="Pkinase"/>
    <property type="match status" value="1"/>
</dbReference>
<dbReference type="CDD" id="cd07830">
    <property type="entry name" value="STKc_MAK_like"/>
    <property type="match status" value="1"/>
</dbReference>
<evidence type="ECO:0000313" key="7">
    <source>
        <dbReference type="Proteomes" id="UP000179807"/>
    </source>
</evidence>
<feature type="binding site" evidence="3">
    <location>
        <position position="34"/>
    </location>
    <ligand>
        <name>ATP</name>
        <dbReference type="ChEBI" id="CHEBI:30616"/>
    </ligand>
</feature>
<keyword evidence="2 3" id="KW-0067">ATP-binding</keyword>
<dbReference type="PROSITE" id="PS50011">
    <property type="entry name" value="PROTEIN_KINASE_DOM"/>
    <property type="match status" value="1"/>
</dbReference>